<keyword evidence="11" id="KW-1185">Reference proteome</keyword>
<feature type="transmembrane region" description="Helical" evidence="8">
    <location>
        <begin position="492"/>
        <end position="511"/>
    </location>
</feature>
<dbReference type="Gene3D" id="1.20.1250.20">
    <property type="entry name" value="MFS general substrate transporter like domains"/>
    <property type="match status" value="1"/>
</dbReference>
<sequence>MTTTTQPTDITYPTGSARWILLITAVSCAILELIDTTVVNVSLREISGNIGATTTEIAWVITAYSIANVIVIPLSGMLSNLFGRKLYFTASVALFTFASFMCGCSGNLWVLVAWRFIQGIGGGGLLSTSQSIIMDAFPPEERTTGLVIFGLGVILGPSFGPILGGYITDNFSWHWIFFLNVPIGVIAAFLSWKYVQNLPGITKPRIDVWGILFLAIGIGSLQYILEEGTTADWFSSNEITLFFILAVIGLTAFVIRELSIDYPAVNLRLYRNFNLAMGSTMNLIVGIIMTGTLFIFPLFVQVSLGWTATQTGAFMIPGMLITVVGMVIVKKAMEKGANPKIIILTGLALTVIYLVMLSFSSPDSNSSNFFWPFIIRGIGAILMVMPVLGLATAGLTGKDLAQAVGLSNMLRQLGGALGVALMNIYLSHENAFVRNNMIPAINPYNPVSTDYVNSITQSMAANGYGPDESARLAYQLTDSALTKQGLLVSYNHGFMVVGLIMLLAVPLILLIRYKKSDAPAAVIDAH</sequence>
<dbReference type="InterPro" id="IPR020846">
    <property type="entry name" value="MFS_dom"/>
</dbReference>
<dbReference type="PANTHER" id="PTHR42718">
    <property type="entry name" value="MAJOR FACILITATOR SUPERFAMILY MULTIDRUG TRANSPORTER MFSC"/>
    <property type="match status" value="1"/>
</dbReference>
<comment type="subcellular location">
    <subcellularLocation>
        <location evidence="1">Cell membrane</location>
        <topology evidence="1">Multi-pass membrane protein</topology>
    </subcellularLocation>
</comment>
<dbReference type="EMBL" id="JAGTXB010000007">
    <property type="protein sequence ID" value="MBS0028969.1"/>
    <property type="molecule type" value="Genomic_DNA"/>
</dbReference>
<feature type="transmembrane region" description="Helical" evidence="8">
    <location>
        <begin position="409"/>
        <end position="426"/>
    </location>
</feature>
<dbReference type="NCBIfam" id="TIGR00711">
    <property type="entry name" value="efflux_EmrB"/>
    <property type="match status" value="1"/>
</dbReference>
<dbReference type="PROSITE" id="PS50850">
    <property type="entry name" value="MFS"/>
    <property type="match status" value="1"/>
</dbReference>
<accession>A0ABS5J160</accession>
<reference evidence="10 11" key="1">
    <citation type="submission" date="2021-04" db="EMBL/GenBank/DDBJ databases">
        <title>Chitinophaga sp. nov., isolated from the rhizosphere soil.</title>
        <authorList>
            <person name="He S."/>
        </authorList>
    </citation>
    <scope>NUCLEOTIDE SEQUENCE [LARGE SCALE GENOMIC DNA]</scope>
    <source>
        <strain evidence="10 11">2R12</strain>
    </source>
</reference>
<evidence type="ECO:0000256" key="5">
    <source>
        <dbReference type="ARBA" id="ARBA00022692"/>
    </source>
</evidence>
<gene>
    <name evidence="10" type="ORF">KE626_16735</name>
</gene>
<comment type="caution">
    <text evidence="10">The sequence shown here is derived from an EMBL/GenBank/DDBJ whole genome shotgun (WGS) entry which is preliminary data.</text>
</comment>
<evidence type="ECO:0000256" key="4">
    <source>
        <dbReference type="ARBA" id="ARBA00022475"/>
    </source>
</evidence>
<feature type="transmembrane region" description="Helical" evidence="8">
    <location>
        <begin position="173"/>
        <end position="194"/>
    </location>
</feature>
<dbReference type="InterPro" id="IPR004638">
    <property type="entry name" value="EmrB-like"/>
</dbReference>
<dbReference type="RefSeq" id="WP_211974069.1">
    <property type="nucleotide sequence ID" value="NZ_CBFHAM010000104.1"/>
</dbReference>
<dbReference type="InterPro" id="IPR011701">
    <property type="entry name" value="MFS"/>
</dbReference>
<dbReference type="Pfam" id="PF07690">
    <property type="entry name" value="MFS_1"/>
    <property type="match status" value="1"/>
</dbReference>
<keyword evidence="3" id="KW-0813">Transport</keyword>
<feature type="transmembrane region" description="Helical" evidence="8">
    <location>
        <begin position="275"/>
        <end position="300"/>
    </location>
</feature>
<feature type="transmembrane region" description="Helical" evidence="8">
    <location>
        <begin position="373"/>
        <end position="397"/>
    </location>
</feature>
<evidence type="ECO:0000256" key="8">
    <source>
        <dbReference type="SAM" id="Phobius"/>
    </source>
</evidence>
<evidence type="ECO:0000256" key="2">
    <source>
        <dbReference type="ARBA" id="ARBA00008537"/>
    </source>
</evidence>
<evidence type="ECO:0000256" key="7">
    <source>
        <dbReference type="ARBA" id="ARBA00023136"/>
    </source>
</evidence>
<dbReference type="PANTHER" id="PTHR42718:SF9">
    <property type="entry name" value="MAJOR FACILITATOR SUPERFAMILY MULTIDRUG TRANSPORTER MFSC"/>
    <property type="match status" value="1"/>
</dbReference>
<feature type="transmembrane region" description="Helical" evidence="8">
    <location>
        <begin position="57"/>
        <end position="74"/>
    </location>
</feature>
<feature type="transmembrane region" description="Helical" evidence="8">
    <location>
        <begin position="341"/>
        <end position="361"/>
    </location>
</feature>
<evidence type="ECO:0000313" key="10">
    <source>
        <dbReference type="EMBL" id="MBS0028969.1"/>
    </source>
</evidence>
<proteinExistence type="inferred from homology"/>
<dbReference type="CDD" id="cd17503">
    <property type="entry name" value="MFS_LmrB_MDR_like"/>
    <property type="match status" value="1"/>
</dbReference>
<feature type="transmembrane region" description="Helical" evidence="8">
    <location>
        <begin position="146"/>
        <end position="167"/>
    </location>
</feature>
<evidence type="ECO:0000259" key="9">
    <source>
        <dbReference type="PROSITE" id="PS50850"/>
    </source>
</evidence>
<keyword evidence="4" id="KW-1003">Cell membrane</keyword>
<feature type="transmembrane region" description="Helical" evidence="8">
    <location>
        <begin position="312"/>
        <end position="329"/>
    </location>
</feature>
<comment type="similarity">
    <text evidence="2">Belongs to the major facilitator superfamily. EmrB family.</text>
</comment>
<feature type="transmembrane region" description="Helical" evidence="8">
    <location>
        <begin position="206"/>
        <end position="225"/>
    </location>
</feature>
<evidence type="ECO:0000256" key="6">
    <source>
        <dbReference type="ARBA" id="ARBA00022989"/>
    </source>
</evidence>
<name>A0ABS5J160_9BACT</name>
<keyword evidence="7 8" id="KW-0472">Membrane</keyword>
<dbReference type="Gene3D" id="1.20.1720.10">
    <property type="entry name" value="Multidrug resistance protein D"/>
    <property type="match status" value="1"/>
</dbReference>
<dbReference type="InterPro" id="IPR036259">
    <property type="entry name" value="MFS_trans_sf"/>
</dbReference>
<dbReference type="Proteomes" id="UP000676386">
    <property type="component" value="Unassembled WGS sequence"/>
</dbReference>
<evidence type="ECO:0000256" key="1">
    <source>
        <dbReference type="ARBA" id="ARBA00004651"/>
    </source>
</evidence>
<evidence type="ECO:0000256" key="3">
    <source>
        <dbReference type="ARBA" id="ARBA00022448"/>
    </source>
</evidence>
<feature type="transmembrane region" description="Helical" evidence="8">
    <location>
        <begin position="237"/>
        <end position="255"/>
    </location>
</feature>
<dbReference type="SUPFAM" id="SSF103473">
    <property type="entry name" value="MFS general substrate transporter"/>
    <property type="match status" value="1"/>
</dbReference>
<feature type="domain" description="Major facilitator superfamily (MFS) profile" evidence="9">
    <location>
        <begin position="21"/>
        <end position="516"/>
    </location>
</feature>
<keyword evidence="6 8" id="KW-1133">Transmembrane helix</keyword>
<evidence type="ECO:0000313" key="11">
    <source>
        <dbReference type="Proteomes" id="UP000676386"/>
    </source>
</evidence>
<feature type="transmembrane region" description="Helical" evidence="8">
    <location>
        <begin position="86"/>
        <end position="110"/>
    </location>
</feature>
<keyword evidence="5 8" id="KW-0812">Transmembrane</keyword>
<organism evidence="10 11">
    <name type="scientific">Chitinophaga hostae</name>
    <dbReference type="NCBI Taxonomy" id="2831022"/>
    <lineage>
        <taxon>Bacteria</taxon>
        <taxon>Pseudomonadati</taxon>
        <taxon>Bacteroidota</taxon>
        <taxon>Chitinophagia</taxon>
        <taxon>Chitinophagales</taxon>
        <taxon>Chitinophagaceae</taxon>
        <taxon>Chitinophaga</taxon>
    </lineage>
</organism>
<protein>
    <submittedName>
        <fullName evidence="10">DHA2 family efflux MFS transporter permease subunit</fullName>
    </submittedName>
</protein>